<evidence type="ECO:0000313" key="3">
    <source>
        <dbReference type="Proteomes" id="UP000030182"/>
    </source>
</evidence>
<protein>
    <recommendedName>
        <fullName evidence="4">DUF4192 domain-containing protein</fullName>
    </recommendedName>
</protein>
<keyword evidence="3" id="KW-1185">Reference proteome</keyword>
<evidence type="ECO:0000256" key="1">
    <source>
        <dbReference type="SAM" id="MobiDB-lite"/>
    </source>
</evidence>
<organism evidence="2 3">
    <name type="scientific">Dermabacter hominis 1368</name>
    <dbReference type="NCBI Taxonomy" id="1450519"/>
    <lineage>
        <taxon>Bacteria</taxon>
        <taxon>Bacillati</taxon>
        <taxon>Actinomycetota</taxon>
        <taxon>Actinomycetes</taxon>
        <taxon>Micrococcales</taxon>
        <taxon>Dermabacteraceae</taxon>
        <taxon>Dermabacter</taxon>
    </lineage>
</organism>
<dbReference type="EMBL" id="JDRS01000016">
    <property type="protein sequence ID" value="KDS92752.1"/>
    <property type="molecule type" value="Genomic_DNA"/>
</dbReference>
<name>A0ABR4SIB4_9MICO</name>
<sequence>MTHKTQHYSCESQALAPTVNLLDARDVFAAVAMHFDRLDIDSSLIVFGCGASPDGEAGVMLSRMRIDEGTEPEWAAFEVSRLALNLQALGATHLAVLATGSPVPGECTECPGERAECFDRDRHDTQTIDLLVALCDLVAEACLMRGLTIPCALHAYEGPWALSTTADGDYWKVAHLGLLEESQFAASAVASGIPFREKVEREAMDDAFLAAVRSLCESDSDFRTFTCLEGPSRSALEELSAQHTRQEREGGRMGDGDSKRLQDAVHVLASLAALGPGRDHIIAHVVGSEQDAFVSPSEAIASVFEDPDFLPGPHLMPGGQGDRVIEVFKGLWRTSNAWDCSPRYREALANLGAIAAFLLWFSGRMGEAFRLADDILAAGDHCDMAELVLGLAHAGICPLWLEKTYASTHG</sequence>
<gene>
    <name evidence="2" type="ORF">DHOM_09490</name>
</gene>
<dbReference type="RefSeq" id="WP_034373354.1">
    <property type="nucleotide sequence ID" value="NZ_KN323183.1"/>
</dbReference>
<feature type="compositionally biased region" description="Basic and acidic residues" evidence="1">
    <location>
        <begin position="244"/>
        <end position="256"/>
    </location>
</feature>
<feature type="region of interest" description="Disordered" evidence="1">
    <location>
        <begin position="236"/>
        <end position="256"/>
    </location>
</feature>
<accession>A0ABR4SIB4</accession>
<reference evidence="2 3" key="1">
    <citation type="submission" date="2014-01" db="EMBL/GenBank/DDBJ databases">
        <title>Draft genome sequence of the multidrug-resistant clinical isolate Dermabacter hominis 1368.</title>
        <authorList>
            <person name="Albersmeier A."/>
            <person name="Bomholt C."/>
            <person name="Glaub A."/>
            <person name="Ruckert C."/>
            <person name="Soriano F."/>
            <person name="Fernandez-Natal I."/>
            <person name="Tauch A."/>
        </authorList>
    </citation>
    <scope>NUCLEOTIDE SEQUENCE [LARGE SCALE GENOMIC DNA]</scope>
    <source>
        <strain evidence="2 3">1368</strain>
    </source>
</reference>
<evidence type="ECO:0000313" key="2">
    <source>
        <dbReference type="EMBL" id="KDS92752.1"/>
    </source>
</evidence>
<dbReference type="Proteomes" id="UP000030182">
    <property type="component" value="Unassembled WGS sequence"/>
</dbReference>
<comment type="caution">
    <text evidence="2">The sequence shown here is derived from an EMBL/GenBank/DDBJ whole genome shotgun (WGS) entry which is preliminary data.</text>
</comment>
<proteinExistence type="predicted"/>
<evidence type="ECO:0008006" key="4">
    <source>
        <dbReference type="Google" id="ProtNLM"/>
    </source>
</evidence>